<comment type="similarity">
    <text evidence="1">Belongs to the leguminous lectin family.</text>
</comment>
<feature type="region of interest" description="Disordered" evidence="3">
    <location>
        <begin position="471"/>
        <end position="490"/>
    </location>
</feature>
<sequence>MQAPHNTFHLGFFNFSNNGDHNNNIFGVEFDVFENQEFQDPDDNHVGLDINSLMSNASSTTWYWSGGLDQDFNELKLNNGINYQVNNEEEEEVAAAILQPISFTVAGGLSSLQSDSMDSDAEALEEKLASLLGQLQAEAAILERMVYKNKNQHRRGSYFQHLMKVRRDLRLLQSTKLEELFGCCFQSITGNRPKQKLHLLEGLKKRKCESGKHNFMERLLGAACLLSQILLDVVSVFNMVSSLCQKQQFVKIVQGGLEVTPSFIWKFILVFREFYAINEEIIILECVWKSDKFELIERTHKTEMEGHHLCCIKALSLSLEVRILVDIFLPFSLLNSSFHLVPGDQGVYWSAVAGLNPVMENSILLLKLWFVPVDETIHETADANHSAEKGPVEVKEDKTNLMSGLSNDGDNRQLVERCEDVTTIGETPSMKFSEEGCLLTGTSSSSSSDASKLKSGPVKVAFIQVKTPSQSNTTEIPSKETDINSNTKEDSSFTFERKSIEMVLVLQCSLLPPRSPNVSTCRGVPGKIMMNCCLEQSTSGKQLTRHVLSGFATTLVFISQINQKLYPFRSTFVRVLSYIGIVRAFLAEMFELGVLDVMFPIKEIYEFANATEETVTLPLDKGSDEGDERLMMMRGMTANNFDPVRYSGRWFEVASLKRGFAGQGQEDCHCTQGVYTFDLAKRAIQVNTFCVHGSPDGYITGIRGNVQCLSDEDLEKKETDLEKQEMIKEKCFLRFPSLPFIPKLPYDVIATDYDNYAHVSGAKNTGFIQIYSRTPNPGPEFIEKYKSYLANFGYNASKITDTPQDCEQMTDTQLSAVMSMPGMQQASTNEFPDLELKKSVQFDPFTSAFYVFK</sequence>
<evidence type="ECO:0000256" key="3">
    <source>
        <dbReference type="SAM" id="MobiDB-lite"/>
    </source>
</evidence>
<evidence type="ECO:0000313" key="7">
    <source>
        <dbReference type="EMBL" id="RXI03561.1"/>
    </source>
</evidence>
<dbReference type="PANTHER" id="PTHR34786:SF1">
    <property type="entry name" value="OS09G0504900 PROTEIN"/>
    <property type="match status" value="1"/>
</dbReference>
<dbReference type="GO" id="GO:0030246">
    <property type="term" value="F:carbohydrate binding"/>
    <property type="evidence" value="ECO:0007669"/>
    <property type="project" value="UniProtKB-KW"/>
</dbReference>
<dbReference type="EMBL" id="RDQH01000329">
    <property type="protein sequence ID" value="RXI03561.1"/>
    <property type="molecule type" value="Genomic_DNA"/>
</dbReference>
<dbReference type="InterPro" id="IPR027951">
    <property type="entry name" value="Nepro_N"/>
</dbReference>
<protein>
    <recommendedName>
        <fullName evidence="9">Lipocalin/cytosolic fatty-acid binding domain-containing protein</fullName>
    </recommendedName>
</protein>
<feature type="domain" description="Nucleolus and neural progenitor protein-like N-terminal" evidence="6">
    <location>
        <begin position="125"/>
        <end position="252"/>
    </location>
</feature>
<feature type="compositionally biased region" description="Basic and acidic residues" evidence="3">
    <location>
        <begin position="477"/>
        <end position="490"/>
    </location>
</feature>
<dbReference type="Pfam" id="PF00139">
    <property type="entry name" value="Lectin_legB"/>
    <property type="match status" value="1"/>
</dbReference>
<dbReference type="SUPFAM" id="SSF49899">
    <property type="entry name" value="Concanavalin A-like lectins/glucanases"/>
    <property type="match status" value="1"/>
</dbReference>
<dbReference type="Proteomes" id="UP000290289">
    <property type="component" value="Chromosome 3"/>
</dbReference>
<evidence type="ECO:0000313" key="8">
    <source>
        <dbReference type="Proteomes" id="UP000290289"/>
    </source>
</evidence>
<comment type="caution">
    <text evidence="7">The sequence shown here is derived from an EMBL/GenBank/DDBJ whole genome shotgun (WGS) entry which is preliminary data.</text>
</comment>
<dbReference type="STRING" id="3750.A0A498K7S7"/>
<name>A0A498K7S7_MALDO</name>
<dbReference type="SUPFAM" id="SSF50814">
    <property type="entry name" value="Lipocalins"/>
    <property type="match status" value="1"/>
</dbReference>
<dbReference type="InterPro" id="IPR000566">
    <property type="entry name" value="Lipocln_cytosolic_FA-bd_dom"/>
</dbReference>
<dbReference type="Pfam" id="PF08212">
    <property type="entry name" value="Lipocalin_2"/>
    <property type="match status" value="1"/>
</dbReference>
<dbReference type="InterPro" id="IPR013320">
    <property type="entry name" value="ConA-like_dom_sf"/>
</dbReference>
<dbReference type="Gene3D" id="2.60.120.200">
    <property type="match status" value="1"/>
</dbReference>
<feature type="domain" description="Legume lectin" evidence="4">
    <location>
        <begin position="9"/>
        <end position="85"/>
    </location>
</feature>
<evidence type="ECO:0008006" key="9">
    <source>
        <dbReference type="Google" id="ProtNLM"/>
    </source>
</evidence>
<gene>
    <name evidence="7" type="ORF">DVH24_004213</name>
</gene>
<dbReference type="Pfam" id="PF14780">
    <property type="entry name" value="NEPRO_N"/>
    <property type="match status" value="1"/>
</dbReference>
<proteinExistence type="inferred from homology"/>
<evidence type="ECO:0000256" key="1">
    <source>
        <dbReference type="ARBA" id="ARBA00007606"/>
    </source>
</evidence>
<reference evidence="7 8" key="1">
    <citation type="submission" date="2018-10" db="EMBL/GenBank/DDBJ databases">
        <title>A high-quality apple genome assembly.</title>
        <authorList>
            <person name="Hu J."/>
        </authorList>
    </citation>
    <scope>NUCLEOTIDE SEQUENCE [LARGE SCALE GENOMIC DNA]</scope>
    <source>
        <strain evidence="8">cv. HFTH1</strain>
        <tissue evidence="7">Young leaf</tissue>
    </source>
</reference>
<evidence type="ECO:0000259" key="4">
    <source>
        <dbReference type="Pfam" id="PF00139"/>
    </source>
</evidence>
<evidence type="ECO:0000259" key="5">
    <source>
        <dbReference type="Pfam" id="PF08212"/>
    </source>
</evidence>
<organism evidence="7 8">
    <name type="scientific">Malus domestica</name>
    <name type="common">Apple</name>
    <name type="synonym">Pyrus malus</name>
    <dbReference type="NCBI Taxonomy" id="3750"/>
    <lineage>
        <taxon>Eukaryota</taxon>
        <taxon>Viridiplantae</taxon>
        <taxon>Streptophyta</taxon>
        <taxon>Embryophyta</taxon>
        <taxon>Tracheophyta</taxon>
        <taxon>Spermatophyta</taxon>
        <taxon>Magnoliopsida</taxon>
        <taxon>eudicotyledons</taxon>
        <taxon>Gunneridae</taxon>
        <taxon>Pentapetalae</taxon>
        <taxon>rosids</taxon>
        <taxon>fabids</taxon>
        <taxon>Rosales</taxon>
        <taxon>Rosaceae</taxon>
        <taxon>Amygdaloideae</taxon>
        <taxon>Maleae</taxon>
        <taxon>Malus</taxon>
    </lineage>
</organism>
<dbReference type="AlphaFoldDB" id="A0A498K7S7"/>
<keyword evidence="8" id="KW-1185">Reference proteome</keyword>
<accession>A0A498K7S7</accession>
<feature type="domain" description="Lipocalin/cytosolic fatty-acid binding" evidence="5">
    <location>
        <begin position="644"/>
        <end position="804"/>
    </location>
</feature>
<dbReference type="InterPro" id="IPR012674">
    <property type="entry name" value="Calycin"/>
</dbReference>
<evidence type="ECO:0000256" key="2">
    <source>
        <dbReference type="ARBA" id="ARBA00022734"/>
    </source>
</evidence>
<dbReference type="InterPro" id="IPR022272">
    <property type="entry name" value="Lipocalin_CS"/>
</dbReference>
<evidence type="ECO:0000259" key="6">
    <source>
        <dbReference type="Pfam" id="PF14780"/>
    </source>
</evidence>
<dbReference type="InterPro" id="IPR001220">
    <property type="entry name" value="Legume_lectin_dom"/>
</dbReference>
<dbReference type="PROSITE" id="PS00213">
    <property type="entry name" value="LIPOCALIN"/>
    <property type="match status" value="1"/>
</dbReference>
<dbReference type="PANTHER" id="PTHR34786">
    <property type="entry name" value="OS09G0504900 PROTEIN"/>
    <property type="match status" value="1"/>
</dbReference>
<dbReference type="Gene3D" id="2.40.128.20">
    <property type="match status" value="1"/>
</dbReference>
<keyword evidence="2" id="KW-0430">Lectin</keyword>